<dbReference type="GO" id="GO:0016787">
    <property type="term" value="F:hydrolase activity"/>
    <property type="evidence" value="ECO:0007669"/>
    <property type="project" value="UniProtKB-KW"/>
</dbReference>
<keyword evidence="2 4" id="KW-0378">Hydrolase</keyword>
<dbReference type="Pfam" id="PF00702">
    <property type="entry name" value="Hydrolase"/>
    <property type="match status" value="1"/>
</dbReference>
<protein>
    <submittedName>
        <fullName evidence="4">HAD family hydrolase</fullName>
    </submittedName>
</protein>
<dbReference type="Proteomes" id="UP000308705">
    <property type="component" value="Unassembled WGS sequence"/>
</dbReference>
<dbReference type="Gene3D" id="1.10.150.520">
    <property type="match status" value="1"/>
</dbReference>
<dbReference type="InterPro" id="IPR051400">
    <property type="entry name" value="HAD-like_hydrolase"/>
</dbReference>
<keyword evidence="3" id="KW-0460">Magnesium</keyword>
<dbReference type="AlphaFoldDB" id="A0A4U3MDI8"/>
<evidence type="ECO:0000256" key="3">
    <source>
        <dbReference type="ARBA" id="ARBA00022842"/>
    </source>
</evidence>
<proteinExistence type="predicted"/>
<name>A0A4U3MDI8_9ACTN</name>
<keyword evidence="5" id="KW-1185">Reference proteome</keyword>
<dbReference type="InterPro" id="IPR036412">
    <property type="entry name" value="HAD-like_sf"/>
</dbReference>
<evidence type="ECO:0000256" key="2">
    <source>
        <dbReference type="ARBA" id="ARBA00022801"/>
    </source>
</evidence>
<dbReference type="SFLD" id="SFLDS00003">
    <property type="entry name" value="Haloacid_Dehalogenase"/>
    <property type="match status" value="1"/>
</dbReference>
<dbReference type="InterPro" id="IPR006439">
    <property type="entry name" value="HAD-SF_hydro_IA"/>
</dbReference>
<gene>
    <name evidence="4" type="ORF">FDA94_22245</name>
</gene>
<dbReference type="NCBIfam" id="TIGR01549">
    <property type="entry name" value="HAD-SF-IA-v1"/>
    <property type="match status" value="1"/>
</dbReference>
<dbReference type="PANTHER" id="PTHR46470">
    <property type="entry name" value="N-ACYLNEURAMINATE-9-PHOSPHATASE"/>
    <property type="match status" value="1"/>
</dbReference>
<evidence type="ECO:0000313" key="4">
    <source>
        <dbReference type="EMBL" id="TKK86244.1"/>
    </source>
</evidence>
<evidence type="ECO:0000256" key="1">
    <source>
        <dbReference type="ARBA" id="ARBA00001946"/>
    </source>
</evidence>
<evidence type="ECO:0000313" key="5">
    <source>
        <dbReference type="Proteomes" id="UP000308705"/>
    </source>
</evidence>
<reference evidence="4 5" key="1">
    <citation type="submission" date="2019-04" db="EMBL/GenBank/DDBJ databases">
        <title>Herbidospora sp. NEAU-GS14.nov., a novel actinomycete isolated from soil.</title>
        <authorList>
            <person name="Han L."/>
        </authorList>
    </citation>
    <scope>NUCLEOTIDE SEQUENCE [LARGE SCALE GENOMIC DNA]</scope>
    <source>
        <strain evidence="4 5">NEAU-GS14</strain>
    </source>
</reference>
<dbReference type="SFLD" id="SFLDG01129">
    <property type="entry name" value="C1.5:_HAD__Beta-PGM__Phosphata"/>
    <property type="match status" value="1"/>
</dbReference>
<dbReference type="OrthoDB" id="3680851at2"/>
<comment type="caution">
    <text evidence="4">The sequence shown here is derived from an EMBL/GenBank/DDBJ whole genome shotgun (WGS) entry which is preliminary data.</text>
</comment>
<dbReference type="InterPro" id="IPR023214">
    <property type="entry name" value="HAD_sf"/>
</dbReference>
<dbReference type="EMBL" id="SZQA01000022">
    <property type="protein sequence ID" value="TKK86244.1"/>
    <property type="molecule type" value="Genomic_DNA"/>
</dbReference>
<comment type="cofactor">
    <cofactor evidence="1">
        <name>Mg(2+)</name>
        <dbReference type="ChEBI" id="CHEBI:18420"/>
    </cofactor>
</comment>
<dbReference type="RefSeq" id="WP_137249015.1">
    <property type="nucleotide sequence ID" value="NZ_SZQA01000022.1"/>
</dbReference>
<dbReference type="PRINTS" id="PR00413">
    <property type="entry name" value="HADHALOGNASE"/>
</dbReference>
<dbReference type="Gene3D" id="3.40.50.1000">
    <property type="entry name" value="HAD superfamily/HAD-like"/>
    <property type="match status" value="1"/>
</dbReference>
<organism evidence="4 5">
    <name type="scientific">Herbidospora galbida</name>
    <dbReference type="NCBI Taxonomy" id="2575442"/>
    <lineage>
        <taxon>Bacteria</taxon>
        <taxon>Bacillati</taxon>
        <taxon>Actinomycetota</taxon>
        <taxon>Actinomycetes</taxon>
        <taxon>Streptosporangiales</taxon>
        <taxon>Streptosporangiaceae</taxon>
        <taxon>Herbidospora</taxon>
    </lineage>
</organism>
<accession>A0A4U3MDI8</accession>
<dbReference type="SUPFAM" id="SSF56784">
    <property type="entry name" value="HAD-like"/>
    <property type="match status" value="1"/>
</dbReference>
<dbReference type="GO" id="GO:0044281">
    <property type="term" value="P:small molecule metabolic process"/>
    <property type="evidence" value="ECO:0007669"/>
    <property type="project" value="UniProtKB-ARBA"/>
</dbReference>
<sequence>MQRLVLFDMDNTLIDLDGAFGAWAAEFAGTHGLGDDGVRWLLDLDIPHRDLMFRWIKYHFDLAAPAEELWAGYRARMPFLVECRPEVLSMLARLRAAGWKVGIVANGMADNQLGKLRATGLADAVDGFAVAGVEGIKKPDVALFEIAASRCGAALAGGGWMVGDNPVADIEGGRAAGLRTIWVTREPHGSDADHVVADVLESEALISGD</sequence>